<dbReference type="GO" id="GO:0005337">
    <property type="term" value="F:nucleoside transmembrane transporter activity"/>
    <property type="evidence" value="ECO:0007669"/>
    <property type="project" value="InterPro"/>
</dbReference>
<feature type="transmembrane region" description="Helical" evidence="7">
    <location>
        <begin position="139"/>
        <end position="162"/>
    </location>
</feature>
<organism evidence="11">
    <name type="scientific">Desulfatirhabdium butyrativorans</name>
    <dbReference type="NCBI Taxonomy" id="340467"/>
    <lineage>
        <taxon>Bacteria</taxon>
        <taxon>Pseudomonadati</taxon>
        <taxon>Thermodesulfobacteriota</taxon>
        <taxon>Desulfobacteria</taxon>
        <taxon>Desulfobacterales</taxon>
        <taxon>Desulfatirhabdiaceae</taxon>
        <taxon>Desulfatirhabdium</taxon>
    </lineage>
</organism>
<gene>
    <name evidence="11" type="ORF">ENS29_08830</name>
</gene>
<evidence type="ECO:0000259" key="9">
    <source>
        <dbReference type="Pfam" id="PF07662"/>
    </source>
</evidence>
<evidence type="ECO:0000256" key="7">
    <source>
        <dbReference type="SAM" id="Phobius"/>
    </source>
</evidence>
<evidence type="ECO:0000256" key="2">
    <source>
        <dbReference type="ARBA" id="ARBA00009033"/>
    </source>
</evidence>
<evidence type="ECO:0000256" key="5">
    <source>
        <dbReference type="ARBA" id="ARBA00022989"/>
    </source>
</evidence>
<feature type="transmembrane region" description="Helical" evidence="7">
    <location>
        <begin position="295"/>
        <end position="313"/>
    </location>
</feature>
<evidence type="ECO:0000256" key="3">
    <source>
        <dbReference type="ARBA" id="ARBA00022475"/>
    </source>
</evidence>
<comment type="subcellular location">
    <subcellularLocation>
        <location evidence="1">Cell membrane</location>
        <topology evidence="1">Multi-pass membrane protein</topology>
    </subcellularLocation>
</comment>
<sequence>MHMQGIVGIVFLLGIGWLVSENRRTPAWRTILAGMGLQFLIALLVLKASPFRTLFLGLNTLVTTLEEATRAGTSFVFGFLGGGPLPYAELKPGLSFSMAFQALPMVLVIAALTALLYYWRILPKVVQAFSWVLQKSMGIGGALGVASAGCIFLGMVESPLLIRPYLKQMTRSELFALMVTGLSCIAGTMLVIYASLLQRVIPNALAHILSASIISAPAALVVAAVMLPETEPQTMGGEISGYEANGVMDALARGTGDGLKLLLNIVAILIVFVALVKLVNIGLGGLPDVMGLPLTLERLLGILLAPVVWLIGVPWEDASIAGSLMGVKFVLNEFIAYMQFSELPQDVLGMKSRLILTYAMCSFANFGSLGILIGGLGTLCPERRDEIVSMGGKALLGGVLASFLTGAVVGVIE</sequence>
<evidence type="ECO:0000256" key="4">
    <source>
        <dbReference type="ARBA" id="ARBA00022692"/>
    </source>
</evidence>
<dbReference type="PANTHER" id="PTHR10590">
    <property type="entry name" value="SODIUM/NUCLEOSIDE COTRANSPORTER"/>
    <property type="match status" value="1"/>
</dbReference>
<evidence type="ECO:0000313" key="11">
    <source>
        <dbReference type="EMBL" id="HGU32947.1"/>
    </source>
</evidence>
<dbReference type="GO" id="GO:0005886">
    <property type="term" value="C:plasma membrane"/>
    <property type="evidence" value="ECO:0007669"/>
    <property type="project" value="UniProtKB-SubCell"/>
</dbReference>
<feature type="transmembrane region" description="Helical" evidence="7">
    <location>
        <begin position="28"/>
        <end position="46"/>
    </location>
</feature>
<feature type="domain" description="Concentrative nucleoside transporter N-terminal" evidence="8">
    <location>
        <begin position="7"/>
        <end position="79"/>
    </location>
</feature>
<feature type="transmembrane region" description="Helical" evidence="7">
    <location>
        <begin position="392"/>
        <end position="412"/>
    </location>
</feature>
<keyword evidence="4 7" id="KW-0812">Transmembrane</keyword>
<feature type="transmembrane region" description="Helical" evidence="7">
    <location>
        <begin position="261"/>
        <end position="283"/>
    </location>
</feature>
<evidence type="ECO:0000256" key="6">
    <source>
        <dbReference type="ARBA" id="ARBA00023136"/>
    </source>
</evidence>
<proteinExistence type="inferred from homology"/>
<comment type="similarity">
    <text evidence="2">Belongs to the concentrative nucleoside transporter (CNT) (TC 2.A.41) family.</text>
</comment>
<dbReference type="Pfam" id="PF07670">
    <property type="entry name" value="Gate"/>
    <property type="match status" value="1"/>
</dbReference>
<dbReference type="EMBL" id="DSUH01000208">
    <property type="protein sequence ID" value="HGU32947.1"/>
    <property type="molecule type" value="Genomic_DNA"/>
</dbReference>
<reference evidence="11" key="1">
    <citation type="journal article" date="2020" name="mSystems">
        <title>Genome- and Community-Level Interaction Insights into Carbon Utilization and Element Cycling Functions of Hydrothermarchaeota in Hydrothermal Sediment.</title>
        <authorList>
            <person name="Zhou Z."/>
            <person name="Liu Y."/>
            <person name="Xu W."/>
            <person name="Pan J."/>
            <person name="Luo Z.H."/>
            <person name="Li M."/>
        </authorList>
    </citation>
    <scope>NUCLEOTIDE SEQUENCE [LARGE SCALE GENOMIC DNA]</scope>
    <source>
        <strain evidence="11">SpSt-477</strain>
    </source>
</reference>
<evidence type="ECO:0000256" key="1">
    <source>
        <dbReference type="ARBA" id="ARBA00004651"/>
    </source>
</evidence>
<feature type="transmembrane region" description="Helical" evidence="7">
    <location>
        <begin position="355"/>
        <end position="380"/>
    </location>
</feature>
<protein>
    <submittedName>
        <fullName evidence="11">Nucleoside:proton symporter</fullName>
    </submittedName>
</protein>
<accession>A0A7C4MPY0</accession>
<dbReference type="InterPro" id="IPR002668">
    <property type="entry name" value="CNT_N_dom"/>
</dbReference>
<dbReference type="PANTHER" id="PTHR10590:SF4">
    <property type="entry name" value="SOLUTE CARRIER FAMILY 28 MEMBER 3"/>
    <property type="match status" value="1"/>
</dbReference>
<dbReference type="InterPro" id="IPR011657">
    <property type="entry name" value="CNT_C_dom"/>
</dbReference>
<dbReference type="Pfam" id="PF07662">
    <property type="entry name" value="Nucleos_tra2_C"/>
    <property type="match status" value="1"/>
</dbReference>
<dbReference type="GO" id="GO:0015293">
    <property type="term" value="F:symporter activity"/>
    <property type="evidence" value="ECO:0007669"/>
    <property type="project" value="TreeGrafter"/>
</dbReference>
<keyword evidence="5 7" id="KW-1133">Transmembrane helix</keyword>
<name>A0A7C4MPY0_9BACT</name>
<feature type="transmembrane region" description="Helical" evidence="7">
    <location>
        <begin position="99"/>
        <end position="119"/>
    </location>
</feature>
<feature type="domain" description="Nucleoside transporter/FeoB GTPase Gate" evidence="10">
    <location>
        <begin position="100"/>
        <end position="197"/>
    </location>
</feature>
<feature type="domain" description="Concentrative nucleoside transporter C-terminal" evidence="9">
    <location>
        <begin position="207"/>
        <end position="410"/>
    </location>
</feature>
<dbReference type="AlphaFoldDB" id="A0A7C4MPY0"/>
<dbReference type="Pfam" id="PF01773">
    <property type="entry name" value="Nucleos_tra2_N"/>
    <property type="match status" value="1"/>
</dbReference>
<keyword evidence="6 7" id="KW-0472">Membrane</keyword>
<keyword evidence="3" id="KW-1003">Cell membrane</keyword>
<evidence type="ECO:0000259" key="10">
    <source>
        <dbReference type="Pfam" id="PF07670"/>
    </source>
</evidence>
<feature type="transmembrane region" description="Helical" evidence="7">
    <location>
        <begin position="208"/>
        <end position="227"/>
    </location>
</feature>
<dbReference type="InterPro" id="IPR011642">
    <property type="entry name" value="Gate_dom"/>
</dbReference>
<evidence type="ECO:0000259" key="8">
    <source>
        <dbReference type="Pfam" id="PF01773"/>
    </source>
</evidence>
<dbReference type="InterPro" id="IPR008276">
    <property type="entry name" value="C_nuclsd_transpt"/>
</dbReference>
<comment type="caution">
    <text evidence="11">The sequence shown here is derived from an EMBL/GenBank/DDBJ whole genome shotgun (WGS) entry which is preliminary data.</text>
</comment>
<feature type="transmembrane region" description="Helical" evidence="7">
    <location>
        <begin position="174"/>
        <end position="196"/>
    </location>
</feature>